<dbReference type="EMBL" id="MU275946">
    <property type="protein sequence ID" value="KAI0045637.1"/>
    <property type="molecule type" value="Genomic_DNA"/>
</dbReference>
<organism evidence="1 2">
    <name type="scientific">Auriscalpium vulgare</name>
    <dbReference type="NCBI Taxonomy" id="40419"/>
    <lineage>
        <taxon>Eukaryota</taxon>
        <taxon>Fungi</taxon>
        <taxon>Dikarya</taxon>
        <taxon>Basidiomycota</taxon>
        <taxon>Agaricomycotina</taxon>
        <taxon>Agaricomycetes</taxon>
        <taxon>Russulales</taxon>
        <taxon>Auriscalpiaceae</taxon>
        <taxon>Auriscalpium</taxon>
    </lineage>
</organism>
<accession>A0ACB8RPA9</accession>
<name>A0ACB8RPA9_9AGAM</name>
<dbReference type="Proteomes" id="UP000814033">
    <property type="component" value="Unassembled WGS sequence"/>
</dbReference>
<proteinExistence type="predicted"/>
<reference evidence="1" key="2">
    <citation type="journal article" date="2022" name="New Phytol.">
        <title>Evolutionary transition to the ectomycorrhizal habit in the genomes of a hyperdiverse lineage of mushroom-forming fungi.</title>
        <authorList>
            <person name="Looney B."/>
            <person name="Miyauchi S."/>
            <person name="Morin E."/>
            <person name="Drula E."/>
            <person name="Courty P.E."/>
            <person name="Kohler A."/>
            <person name="Kuo A."/>
            <person name="LaButti K."/>
            <person name="Pangilinan J."/>
            <person name="Lipzen A."/>
            <person name="Riley R."/>
            <person name="Andreopoulos W."/>
            <person name="He G."/>
            <person name="Johnson J."/>
            <person name="Nolan M."/>
            <person name="Tritt A."/>
            <person name="Barry K.W."/>
            <person name="Grigoriev I.V."/>
            <person name="Nagy L.G."/>
            <person name="Hibbett D."/>
            <person name="Henrissat B."/>
            <person name="Matheny P.B."/>
            <person name="Labbe J."/>
            <person name="Martin F.M."/>
        </authorList>
    </citation>
    <scope>NUCLEOTIDE SEQUENCE</scope>
    <source>
        <strain evidence="1">FP105234-sp</strain>
    </source>
</reference>
<evidence type="ECO:0000313" key="1">
    <source>
        <dbReference type="EMBL" id="KAI0045637.1"/>
    </source>
</evidence>
<reference evidence="1" key="1">
    <citation type="submission" date="2021-02" db="EMBL/GenBank/DDBJ databases">
        <authorList>
            <consortium name="DOE Joint Genome Institute"/>
            <person name="Ahrendt S."/>
            <person name="Looney B.P."/>
            <person name="Miyauchi S."/>
            <person name="Morin E."/>
            <person name="Drula E."/>
            <person name="Courty P.E."/>
            <person name="Chicoki N."/>
            <person name="Fauchery L."/>
            <person name="Kohler A."/>
            <person name="Kuo A."/>
            <person name="Labutti K."/>
            <person name="Pangilinan J."/>
            <person name="Lipzen A."/>
            <person name="Riley R."/>
            <person name="Andreopoulos W."/>
            <person name="He G."/>
            <person name="Johnson J."/>
            <person name="Barry K.W."/>
            <person name="Grigoriev I.V."/>
            <person name="Nagy L."/>
            <person name="Hibbett D."/>
            <person name="Henrissat B."/>
            <person name="Matheny P.B."/>
            <person name="Labbe J."/>
            <person name="Martin F."/>
        </authorList>
    </citation>
    <scope>NUCLEOTIDE SEQUENCE</scope>
    <source>
        <strain evidence="1">FP105234-sp</strain>
    </source>
</reference>
<evidence type="ECO:0000313" key="2">
    <source>
        <dbReference type="Proteomes" id="UP000814033"/>
    </source>
</evidence>
<comment type="caution">
    <text evidence="1">The sequence shown here is derived from an EMBL/GenBank/DDBJ whole genome shotgun (WGS) entry which is preliminary data.</text>
</comment>
<protein>
    <submittedName>
        <fullName evidence="1">Uncharacterized protein</fullName>
    </submittedName>
</protein>
<sequence length="327" mass="36537">MQASGNSHLPTFLEEVTKPQDEGYLSAVFPHKKPLEPAHSLWWPTAIHDGNHPRTVLVFIPGNPGLLGFYVPFLSAIHKAAPESFAILAHAHQGLSACVGGEKARRPTDLVGLPAQVDALLEVVDALRLTYGPETKILLAGHSMGSWLATQVLKQRPDEAAGAFLLFPTISQIRETPNGRRLSWLFRPPFPRVVAHLSMLIRILPLRVLWTLFSSWPLAQLEVLRSLLHSPSAIHACLTMAHDEMNTITDLDVVLLDRHIEHLWFYFAEEDDWVGDQREVILHALHGTPAAVRVVHGHRDIPHAFVINHGEELAMQCIEWLRSGDFI</sequence>
<gene>
    <name evidence="1" type="ORF">FA95DRAFT_1560989</name>
</gene>
<keyword evidence="2" id="KW-1185">Reference proteome</keyword>